<comment type="caution">
    <text evidence="2">The sequence shown here is derived from an EMBL/GenBank/DDBJ whole genome shotgun (WGS) entry which is preliminary data.</text>
</comment>
<protein>
    <submittedName>
        <fullName evidence="2">Uncharacterized protein</fullName>
    </submittedName>
</protein>
<feature type="non-terminal residue" evidence="2">
    <location>
        <position position="1"/>
    </location>
</feature>
<dbReference type="AlphaFoldDB" id="X0S406"/>
<evidence type="ECO:0000313" key="2">
    <source>
        <dbReference type="EMBL" id="GAF75769.1"/>
    </source>
</evidence>
<reference evidence="2" key="1">
    <citation type="journal article" date="2014" name="Front. Microbiol.">
        <title>High frequency of phylogenetically diverse reductive dehalogenase-homologous genes in deep subseafloor sedimentary metagenomes.</title>
        <authorList>
            <person name="Kawai M."/>
            <person name="Futagami T."/>
            <person name="Toyoda A."/>
            <person name="Takaki Y."/>
            <person name="Nishi S."/>
            <person name="Hori S."/>
            <person name="Arai W."/>
            <person name="Tsubouchi T."/>
            <person name="Morono Y."/>
            <person name="Uchiyama I."/>
            <person name="Ito T."/>
            <person name="Fujiyama A."/>
            <person name="Inagaki F."/>
            <person name="Takami H."/>
        </authorList>
    </citation>
    <scope>NUCLEOTIDE SEQUENCE</scope>
    <source>
        <strain evidence="2">Expedition CK06-06</strain>
    </source>
</reference>
<sequence length="73" mass="7966">KYTAAQDEKKGTFIEEQGEKQDSTIKVDVLDFYSSLEEDKSSATGIVIGIAAVVLMGGGIIYLIRRKKKALAE</sequence>
<gene>
    <name evidence="2" type="ORF">S01H1_17886</name>
</gene>
<keyword evidence="1" id="KW-0472">Membrane</keyword>
<keyword evidence="1" id="KW-1133">Transmembrane helix</keyword>
<dbReference type="CDD" id="cd12087">
    <property type="entry name" value="TM_EGFR-like"/>
    <property type="match status" value="1"/>
</dbReference>
<organism evidence="2">
    <name type="scientific">marine sediment metagenome</name>
    <dbReference type="NCBI Taxonomy" id="412755"/>
    <lineage>
        <taxon>unclassified sequences</taxon>
        <taxon>metagenomes</taxon>
        <taxon>ecological metagenomes</taxon>
    </lineage>
</organism>
<evidence type="ECO:0000256" key="1">
    <source>
        <dbReference type="SAM" id="Phobius"/>
    </source>
</evidence>
<dbReference type="EMBL" id="BARS01009514">
    <property type="protein sequence ID" value="GAF75769.1"/>
    <property type="molecule type" value="Genomic_DNA"/>
</dbReference>
<accession>X0S406</accession>
<keyword evidence="1" id="KW-0812">Transmembrane</keyword>
<proteinExistence type="predicted"/>
<feature type="transmembrane region" description="Helical" evidence="1">
    <location>
        <begin position="43"/>
        <end position="64"/>
    </location>
</feature>
<name>X0S406_9ZZZZ</name>
<dbReference type="NCBIfam" id="TIGR01167">
    <property type="entry name" value="LPXTG_anchor"/>
    <property type="match status" value="1"/>
</dbReference>